<dbReference type="Proteomes" id="UP000005025">
    <property type="component" value="Unassembled WGS sequence"/>
</dbReference>
<dbReference type="AlphaFoldDB" id="H1LCA4"/>
<dbReference type="HOGENOM" id="CLU_3226353_0_0_9"/>
<evidence type="ECO:0000313" key="1">
    <source>
        <dbReference type="EMBL" id="EHO54144.1"/>
    </source>
</evidence>
<proteinExistence type="predicted"/>
<dbReference type="EMBL" id="AGRJ01000023">
    <property type="protein sequence ID" value="EHO54144.1"/>
    <property type="molecule type" value="Genomic_DNA"/>
</dbReference>
<evidence type="ECO:0000313" key="2">
    <source>
        <dbReference type="Proteomes" id="UP000005025"/>
    </source>
</evidence>
<reference evidence="1 2" key="1">
    <citation type="submission" date="2011-09" db="EMBL/GenBank/DDBJ databases">
        <authorList>
            <person name="Weinstock G."/>
            <person name="Sodergren E."/>
            <person name="Clifton S."/>
            <person name="Fulton L."/>
            <person name="Fulton B."/>
            <person name="Courtney L."/>
            <person name="Fronick C."/>
            <person name="Harrison M."/>
            <person name="Strong C."/>
            <person name="Farmer C."/>
            <person name="Delahaunty K."/>
            <person name="Markovic C."/>
            <person name="Hall O."/>
            <person name="Minx P."/>
            <person name="Tomlinson C."/>
            <person name="Mitreva M."/>
            <person name="Hou S."/>
            <person name="Chen J."/>
            <person name="Wollam A."/>
            <person name="Pepin K.H."/>
            <person name="Johnson M."/>
            <person name="Bhonagiri V."/>
            <person name="Zhang X."/>
            <person name="Suruliraj S."/>
            <person name="Warren W."/>
            <person name="Chinwalla A."/>
            <person name="Mardis E.R."/>
            <person name="Wilson R.K."/>
        </authorList>
    </citation>
    <scope>NUCLEOTIDE SEQUENCE [LARGE SCALE GENOMIC DNA]</scope>
    <source>
        <strain evidence="1 2">F0435</strain>
    </source>
</reference>
<accession>H1LCA4</accession>
<dbReference type="STRING" id="797516.HMPREF9104_00217"/>
<name>H1LCA4_9LACO</name>
<feature type="non-terminal residue" evidence="1">
    <location>
        <position position="1"/>
    </location>
</feature>
<organism evidence="1 2">
    <name type="scientific">Lentilactobacillus kisonensis F0435</name>
    <dbReference type="NCBI Taxonomy" id="797516"/>
    <lineage>
        <taxon>Bacteria</taxon>
        <taxon>Bacillati</taxon>
        <taxon>Bacillota</taxon>
        <taxon>Bacilli</taxon>
        <taxon>Lactobacillales</taxon>
        <taxon>Lactobacillaceae</taxon>
        <taxon>Lentilactobacillus</taxon>
    </lineage>
</organism>
<protein>
    <submittedName>
        <fullName evidence="1">Uncharacterized protein</fullName>
    </submittedName>
</protein>
<sequence>ALILLAAAFRITIPLDSGGNSILKGAECHFMSDFQWSAVKCFG</sequence>
<comment type="caution">
    <text evidence="1">The sequence shown here is derived from an EMBL/GenBank/DDBJ whole genome shotgun (WGS) entry which is preliminary data.</text>
</comment>
<gene>
    <name evidence="1" type="ORF">HMPREF9104_00217</name>
</gene>